<evidence type="ECO:0000313" key="2">
    <source>
        <dbReference type="Proteomes" id="UP000199569"/>
    </source>
</evidence>
<sequence>MTHDFKLRNGHRTRALSHAVTLINTSSCKPLYERRSRLLNDIVHCAYQIGTIASGRYKSFGEFTAAGLALSTSEIDLGAQAARLLGTVEISHTYRSLWGVWVDHCSHPDFLTFRLPEGSRSQQAMACEILNFRHVIQKGEGGAASFLPVASLSWALTTETPSVEMYQGSLKDHIKVIDEEISPAVMAEFAQVPAFVQAFNDCVSYQDIVKLFPAVANVLKAAEEHRNDNAVTSLLSLAG</sequence>
<dbReference type="OrthoDB" id="9822096at2"/>
<proteinExistence type="predicted"/>
<reference evidence="2" key="1">
    <citation type="submission" date="2016-10" db="EMBL/GenBank/DDBJ databases">
        <authorList>
            <person name="Varghese N."/>
            <person name="Submissions S."/>
        </authorList>
    </citation>
    <scope>NUCLEOTIDE SEQUENCE [LARGE SCALE GENOMIC DNA]</scope>
    <source>
        <strain evidence="2">CGMCC 1.7666</strain>
    </source>
</reference>
<accession>A0A1G5KIZ6</accession>
<name>A0A1G5KIZ6_9HYPH</name>
<keyword evidence="2" id="KW-1185">Reference proteome</keyword>
<protein>
    <submittedName>
        <fullName evidence="1">Uncharacterized protein</fullName>
    </submittedName>
</protein>
<dbReference type="EMBL" id="FMVJ01000010">
    <property type="protein sequence ID" value="SCZ00070.1"/>
    <property type="molecule type" value="Genomic_DNA"/>
</dbReference>
<dbReference type="RefSeq" id="WP_091137011.1">
    <property type="nucleotide sequence ID" value="NZ_FMVJ01000010.1"/>
</dbReference>
<dbReference type="STRING" id="549386.SAMN02927923_03323"/>
<gene>
    <name evidence="1" type="ORF">SAMN02927923_03323</name>
</gene>
<evidence type="ECO:0000313" key="1">
    <source>
        <dbReference type="EMBL" id="SCZ00070.1"/>
    </source>
</evidence>
<dbReference type="AlphaFoldDB" id="A0A1G5KIZ6"/>
<dbReference type="Proteomes" id="UP000199569">
    <property type="component" value="Unassembled WGS sequence"/>
</dbReference>
<organism evidence="1 2">
    <name type="scientific">Microvirga guangxiensis</name>
    <dbReference type="NCBI Taxonomy" id="549386"/>
    <lineage>
        <taxon>Bacteria</taxon>
        <taxon>Pseudomonadati</taxon>
        <taxon>Pseudomonadota</taxon>
        <taxon>Alphaproteobacteria</taxon>
        <taxon>Hyphomicrobiales</taxon>
        <taxon>Methylobacteriaceae</taxon>
        <taxon>Microvirga</taxon>
    </lineage>
</organism>